<dbReference type="InterPro" id="IPR000589">
    <property type="entry name" value="Ribosomal_uS15"/>
</dbReference>
<keyword evidence="1" id="KW-0689">Ribosomal protein</keyword>
<dbReference type="InterPro" id="IPR009068">
    <property type="entry name" value="uS15_NS1_RNA-bd_sf"/>
</dbReference>
<keyword evidence="2" id="KW-0687">Ribonucleoprotein</keyword>
<dbReference type="GO" id="GO:1990904">
    <property type="term" value="C:ribonucleoprotein complex"/>
    <property type="evidence" value="ECO:0007669"/>
    <property type="project" value="UniProtKB-KW"/>
</dbReference>
<protein>
    <submittedName>
        <fullName evidence="3">Uncharacterized protein</fullName>
    </submittedName>
</protein>
<dbReference type="PROSITE" id="PS00362">
    <property type="entry name" value="RIBOSOMAL_S15"/>
    <property type="match status" value="1"/>
</dbReference>
<dbReference type="SUPFAM" id="SSF47060">
    <property type="entry name" value="S15/NS1 RNA-binding domain"/>
    <property type="match status" value="1"/>
</dbReference>
<dbReference type="Gene3D" id="1.10.287.10">
    <property type="entry name" value="S15/NS1, RNA-binding"/>
    <property type="match status" value="1"/>
</dbReference>
<organism evidence="3">
    <name type="scientific">Candidatus Shikimatogenerans sp. Tduv</name>
    <dbReference type="NCBI Taxonomy" id="3158567"/>
    <lineage>
        <taxon>Bacteria</taxon>
        <taxon>Pseudomonadati</taxon>
        <taxon>Bacteroidota</taxon>
        <taxon>Flavobacteriia</taxon>
        <taxon>Flavobacteriales</taxon>
        <taxon>Candidatus Shikimatogenerans</taxon>
    </lineage>
</organism>
<evidence type="ECO:0000256" key="2">
    <source>
        <dbReference type="ARBA" id="ARBA00023274"/>
    </source>
</evidence>
<name>A0AAU7QRT3_9FLAO</name>
<sequence length="76" mass="9602">MNKIINKEINKYNYELYKILLKINNIKKHLFINKKDYNTKRFLFIYINKKKKIIKYFKKKKKMKLIKNILKKYDNI</sequence>
<evidence type="ECO:0000256" key="1">
    <source>
        <dbReference type="ARBA" id="ARBA00022980"/>
    </source>
</evidence>
<dbReference type="EMBL" id="CP157894">
    <property type="protein sequence ID" value="XBT18412.1"/>
    <property type="molecule type" value="Genomic_DNA"/>
</dbReference>
<accession>A0AAU7QRT3</accession>
<dbReference type="GO" id="GO:0006412">
    <property type="term" value="P:translation"/>
    <property type="evidence" value="ECO:0007669"/>
    <property type="project" value="InterPro"/>
</dbReference>
<proteinExistence type="predicted"/>
<dbReference type="AlphaFoldDB" id="A0AAU7QRT3"/>
<evidence type="ECO:0000313" key="3">
    <source>
        <dbReference type="EMBL" id="XBT18412.1"/>
    </source>
</evidence>
<gene>
    <name evidence="3" type="ORF">ABNO50_00215</name>
</gene>
<reference evidence="3" key="1">
    <citation type="submission" date="2024-06" db="EMBL/GenBank/DDBJ databases">
        <title>Diversity, functionality, and evolutionary history of bacterial symbionts in false click beetles (Coleoptera, Throscidae).</title>
        <authorList>
            <person name="Wierz J.C."/>
            <person name="Malm H."/>
            <person name="Kaltenpoth M."/>
            <person name="Engl T."/>
        </authorList>
    </citation>
    <scope>NUCLEOTIDE SEQUENCE</scope>
    <source>
        <strain evidence="3">Tduv</strain>
    </source>
</reference>
<dbReference type="GO" id="GO:0003735">
    <property type="term" value="F:structural constituent of ribosome"/>
    <property type="evidence" value="ECO:0007669"/>
    <property type="project" value="InterPro"/>
</dbReference>
<dbReference type="GO" id="GO:0005840">
    <property type="term" value="C:ribosome"/>
    <property type="evidence" value="ECO:0007669"/>
    <property type="project" value="UniProtKB-KW"/>
</dbReference>